<dbReference type="InterPro" id="IPR000242">
    <property type="entry name" value="PTP_cat"/>
</dbReference>
<dbReference type="Pfam" id="PF00102">
    <property type="entry name" value="Y_phosphatase"/>
    <property type="match status" value="3"/>
</dbReference>
<dbReference type="SMART" id="SM00194">
    <property type="entry name" value="PTPc"/>
    <property type="match status" value="1"/>
</dbReference>
<protein>
    <submittedName>
        <fullName evidence="4">Protein-tyrosine phosphatase</fullName>
    </submittedName>
</protein>
<dbReference type="PRINTS" id="PR00700">
    <property type="entry name" value="PRTYPHPHTASE"/>
</dbReference>
<keyword evidence="5" id="KW-1185">Reference proteome</keyword>
<evidence type="ECO:0000259" key="2">
    <source>
        <dbReference type="PROSITE" id="PS50055"/>
    </source>
</evidence>
<dbReference type="OrthoDB" id="8609993at2759"/>
<name>A0A0D8Y5T1_DICVI</name>
<feature type="domain" description="Tyrosine-protein phosphatase" evidence="2">
    <location>
        <begin position="12"/>
        <end position="238"/>
    </location>
</feature>
<evidence type="ECO:0000313" key="4">
    <source>
        <dbReference type="EMBL" id="KJH52105.1"/>
    </source>
</evidence>
<sequence>MPEGPKEAFVANESKNRYRDILLLDNTRVILRNRECDYIHASRVTIGRNVFICTQGPLCNTAESFWAMVIQEKVKYGLYLMFILLHIQKRDDELDWREVRRESAIYVQNRINTVLSEGLIVMLCKFIEEGKEKCCEYFPKREGSLEIGKFLIECKSREVIPETDGVTCGKLEVTYMGKKTKVLGRSGCFVAVELALHEAATKSVFRMDTVLKDLRDQRMHCVQSDMQYLFVHRGLVEFLITRGVTKRMDVLKFITDYDNLIKRKRGKADSADGKENRAPPKKAEYTPSVYCNDTYY</sequence>
<evidence type="ECO:0000313" key="5">
    <source>
        <dbReference type="Proteomes" id="UP000053766"/>
    </source>
</evidence>
<proteinExistence type="predicted"/>
<dbReference type="Proteomes" id="UP000053766">
    <property type="component" value="Unassembled WGS sequence"/>
</dbReference>
<gene>
    <name evidence="4" type="ORF">DICVIV_01684</name>
</gene>
<evidence type="ECO:0000259" key="3">
    <source>
        <dbReference type="PROSITE" id="PS50056"/>
    </source>
</evidence>
<feature type="region of interest" description="Disordered" evidence="1">
    <location>
        <begin position="266"/>
        <end position="286"/>
    </location>
</feature>
<dbReference type="InterPro" id="IPR003595">
    <property type="entry name" value="Tyr_Pase_cat"/>
</dbReference>
<dbReference type="AlphaFoldDB" id="A0A0D8Y5T1"/>
<dbReference type="GO" id="GO:0004725">
    <property type="term" value="F:protein tyrosine phosphatase activity"/>
    <property type="evidence" value="ECO:0007669"/>
    <property type="project" value="InterPro"/>
</dbReference>
<evidence type="ECO:0000256" key="1">
    <source>
        <dbReference type="SAM" id="MobiDB-lite"/>
    </source>
</evidence>
<dbReference type="CDD" id="cd00047">
    <property type="entry name" value="PTPc"/>
    <property type="match status" value="1"/>
</dbReference>
<dbReference type="InterPro" id="IPR052782">
    <property type="entry name" value="Oocyte-zygote_transition_reg"/>
</dbReference>
<dbReference type="InterPro" id="IPR000387">
    <property type="entry name" value="Tyr_Pase_dom"/>
</dbReference>
<dbReference type="STRING" id="29172.A0A0D8Y5T1"/>
<feature type="domain" description="Tyrosine specific protein phosphatases" evidence="3">
    <location>
        <begin position="183"/>
        <end position="229"/>
    </location>
</feature>
<dbReference type="PANTHER" id="PTHR46163">
    <property type="entry name" value="TYROSINE-PROTEIN PHOSPHATASE-RELATED"/>
    <property type="match status" value="1"/>
</dbReference>
<reference evidence="4 5" key="1">
    <citation type="submission" date="2013-11" db="EMBL/GenBank/DDBJ databases">
        <title>Draft genome of the bovine lungworm Dictyocaulus viviparus.</title>
        <authorList>
            <person name="Mitreva M."/>
        </authorList>
    </citation>
    <scope>NUCLEOTIDE SEQUENCE [LARGE SCALE GENOMIC DNA]</scope>
    <source>
        <strain evidence="4 5">HannoverDv2000</strain>
    </source>
</reference>
<reference evidence="5" key="2">
    <citation type="journal article" date="2016" name="Sci. Rep.">
        <title>Dictyocaulus viviparus genome, variome and transcriptome elucidate lungworm biology and support future intervention.</title>
        <authorList>
            <person name="McNulty S.N."/>
            <person name="Strube C."/>
            <person name="Rosa B.A."/>
            <person name="Martin J.C."/>
            <person name="Tyagi R."/>
            <person name="Choi Y.J."/>
            <person name="Wang Q."/>
            <person name="Hallsworth Pepin K."/>
            <person name="Zhang X."/>
            <person name="Ozersky P."/>
            <person name="Wilson R.K."/>
            <person name="Sternberg P.W."/>
            <person name="Gasser R.B."/>
            <person name="Mitreva M."/>
        </authorList>
    </citation>
    <scope>NUCLEOTIDE SEQUENCE [LARGE SCALE GENOMIC DNA]</scope>
    <source>
        <strain evidence="5">HannoverDv2000</strain>
    </source>
</reference>
<dbReference type="PROSITE" id="PS50055">
    <property type="entry name" value="TYR_PHOSPHATASE_PTP"/>
    <property type="match status" value="1"/>
</dbReference>
<dbReference type="Gene3D" id="3.90.190.10">
    <property type="entry name" value="Protein tyrosine phosphatase superfamily"/>
    <property type="match status" value="2"/>
</dbReference>
<dbReference type="InterPro" id="IPR029021">
    <property type="entry name" value="Prot-tyrosine_phosphatase-like"/>
</dbReference>
<dbReference type="SUPFAM" id="SSF52799">
    <property type="entry name" value="(Phosphotyrosine protein) phosphatases II"/>
    <property type="match status" value="2"/>
</dbReference>
<accession>A0A0D8Y5T1</accession>
<feature type="compositionally biased region" description="Basic and acidic residues" evidence="1">
    <location>
        <begin position="267"/>
        <end position="284"/>
    </location>
</feature>
<dbReference type="EMBL" id="KN716170">
    <property type="protein sequence ID" value="KJH52105.1"/>
    <property type="molecule type" value="Genomic_DNA"/>
</dbReference>
<organism evidence="4 5">
    <name type="scientific">Dictyocaulus viviparus</name>
    <name type="common">Bovine lungworm</name>
    <dbReference type="NCBI Taxonomy" id="29172"/>
    <lineage>
        <taxon>Eukaryota</taxon>
        <taxon>Metazoa</taxon>
        <taxon>Ecdysozoa</taxon>
        <taxon>Nematoda</taxon>
        <taxon>Chromadorea</taxon>
        <taxon>Rhabditida</taxon>
        <taxon>Rhabditina</taxon>
        <taxon>Rhabditomorpha</taxon>
        <taxon>Strongyloidea</taxon>
        <taxon>Metastrongylidae</taxon>
        <taxon>Dictyocaulus</taxon>
    </lineage>
</organism>
<dbReference type="SMART" id="SM00404">
    <property type="entry name" value="PTPc_motif"/>
    <property type="match status" value="1"/>
</dbReference>
<dbReference type="PROSITE" id="PS50056">
    <property type="entry name" value="TYR_PHOSPHATASE_2"/>
    <property type="match status" value="1"/>
</dbReference>